<evidence type="ECO:0000313" key="2">
    <source>
        <dbReference type="Proteomes" id="UP000030152"/>
    </source>
</evidence>
<organism evidence="1 2">
    <name type="scientific">Flavobacterium rivuli WB 3.3-2 = DSM 21788</name>
    <dbReference type="NCBI Taxonomy" id="1121895"/>
    <lineage>
        <taxon>Bacteria</taxon>
        <taxon>Pseudomonadati</taxon>
        <taxon>Bacteroidota</taxon>
        <taxon>Flavobacteriia</taxon>
        <taxon>Flavobacteriales</taxon>
        <taxon>Flavobacteriaceae</taxon>
        <taxon>Flavobacterium</taxon>
    </lineage>
</organism>
<comment type="caution">
    <text evidence="1">The sequence shown here is derived from an EMBL/GenBank/DDBJ whole genome shotgun (WGS) entry which is preliminary data.</text>
</comment>
<evidence type="ECO:0000313" key="1">
    <source>
        <dbReference type="EMBL" id="KGO88123.1"/>
    </source>
</evidence>
<gene>
    <name evidence="1" type="ORF">Q765_03480</name>
</gene>
<dbReference type="EMBL" id="JRLX01000002">
    <property type="protein sequence ID" value="KGO88123.1"/>
    <property type="molecule type" value="Genomic_DNA"/>
</dbReference>
<dbReference type="STRING" id="1121895.GCA_000378485_01083"/>
<reference evidence="1 2" key="1">
    <citation type="submission" date="2013-09" db="EMBL/GenBank/DDBJ databases">
        <authorList>
            <person name="Zeng Z."/>
            <person name="Chen C."/>
        </authorList>
    </citation>
    <scope>NUCLEOTIDE SEQUENCE [LARGE SCALE GENOMIC DNA]</scope>
    <source>
        <strain evidence="1 2">WB 3.3-2</strain>
    </source>
</reference>
<dbReference type="RefSeq" id="WP_020212213.1">
    <property type="nucleotide sequence ID" value="NZ_JRLX01000002.1"/>
</dbReference>
<accession>A0A0A2M9M5</accession>
<sequence>MCTIQKPKKRFDYDAYIQGRLIGKYVVIYHDEIPDEPEIKASEVEELLPIAQPLIPIKFGNDILELSGLYVSQFNQPLFYLEPVYIGAPDFESSAMDKGCLLPVVKPAFPNGRAGPN</sequence>
<name>A0A0A2M9M5_9FLAO</name>
<keyword evidence="2" id="KW-1185">Reference proteome</keyword>
<protein>
    <submittedName>
        <fullName evidence="1">Uncharacterized protein</fullName>
    </submittedName>
</protein>
<proteinExistence type="predicted"/>
<dbReference type="AlphaFoldDB" id="A0A0A2M9M5"/>
<dbReference type="Proteomes" id="UP000030152">
    <property type="component" value="Unassembled WGS sequence"/>
</dbReference>